<comment type="caution">
    <text evidence="1">The sequence shown here is derived from an EMBL/GenBank/DDBJ whole genome shotgun (WGS) entry which is preliminary data.</text>
</comment>
<keyword evidence="2" id="KW-1185">Reference proteome</keyword>
<name>A0ACC3BJ35_PYRYE</name>
<proteinExistence type="predicted"/>
<sequence length="168" mass="16927">MPRRPPTLRHRAAIGRRRLVGEIRHLRAAEQLLVRTLRALSVEGAALQALVDAELSGAAAPASATAVSTVLAGVPLPASSMVGVGDVLASNDERALDLAPAAEAVEAETVASALASVGAGLMAAGGLTSADSASGSAAVLSARTVEHSGVGHVRNAFGLDEDEDDFDF</sequence>
<organism evidence="1 2">
    <name type="scientific">Pyropia yezoensis</name>
    <name type="common">Susabi-nori</name>
    <name type="synonym">Porphyra yezoensis</name>
    <dbReference type="NCBI Taxonomy" id="2788"/>
    <lineage>
        <taxon>Eukaryota</taxon>
        <taxon>Rhodophyta</taxon>
        <taxon>Bangiophyceae</taxon>
        <taxon>Bangiales</taxon>
        <taxon>Bangiaceae</taxon>
        <taxon>Pyropia</taxon>
    </lineage>
</organism>
<evidence type="ECO:0000313" key="2">
    <source>
        <dbReference type="Proteomes" id="UP000798662"/>
    </source>
</evidence>
<protein>
    <submittedName>
        <fullName evidence="1">Uncharacterized protein</fullName>
    </submittedName>
</protein>
<reference evidence="1" key="1">
    <citation type="submission" date="2019-11" db="EMBL/GenBank/DDBJ databases">
        <title>Nori genome reveals adaptations in red seaweeds to the harsh intertidal environment.</title>
        <authorList>
            <person name="Wang D."/>
            <person name="Mao Y."/>
        </authorList>
    </citation>
    <scope>NUCLEOTIDE SEQUENCE</scope>
    <source>
        <tissue evidence="1">Gametophyte</tissue>
    </source>
</reference>
<gene>
    <name evidence="1" type="ORF">I4F81_000380</name>
</gene>
<evidence type="ECO:0000313" key="1">
    <source>
        <dbReference type="EMBL" id="KAK1857765.1"/>
    </source>
</evidence>
<accession>A0ACC3BJ35</accession>
<dbReference type="EMBL" id="CM020618">
    <property type="protein sequence ID" value="KAK1857765.1"/>
    <property type="molecule type" value="Genomic_DNA"/>
</dbReference>
<dbReference type="Proteomes" id="UP000798662">
    <property type="component" value="Chromosome 1"/>
</dbReference>